<organism evidence="1 2">
    <name type="scientific">Faecalicatena faecalis</name>
    <dbReference type="NCBI Taxonomy" id="2726362"/>
    <lineage>
        <taxon>Bacteria</taxon>
        <taxon>Bacillati</taxon>
        <taxon>Bacillota</taxon>
        <taxon>Clostridia</taxon>
        <taxon>Lachnospirales</taxon>
        <taxon>Lachnospiraceae</taxon>
        <taxon>Faecalicatena</taxon>
    </lineage>
</organism>
<evidence type="ECO:0000313" key="1">
    <source>
        <dbReference type="EMBL" id="MBU3878696.1"/>
    </source>
</evidence>
<accession>A0ABS6DC24</accession>
<evidence type="ECO:0000313" key="2">
    <source>
        <dbReference type="Proteomes" id="UP000723714"/>
    </source>
</evidence>
<feature type="non-terminal residue" evidence="1">
    <location>
        <position position="104"/>
    </location>
</feature>
<dbReference type="Proteomes" id="UP000723714">
    <property type="component" value="Unassembled WGS sequence"/>
</dbReference>
<keyword evidence="2" id="KW-1185">Reference proteome</keyword>
<gene>
    <name evidence="1" type="ORF">HGO97_023140</name>
</gene>
<proteinExistence type="predicted"/>
<name>A0ABS6DC24_9FIRM</name>
<sequence>MTNNILYRFRNLGREHRINRRYKDQLFRLIFNNKQDRLELYNAIHSTYYQDSNDLIITTIHDAVYLGMKNECDKKRLLPRHFSIEIKSIIPVTGIFPSKTASWV</sequence>
<comment type="caution">
    <text evidence="1">The sequence shown here is derived from an EMBL/GenBank/DDBJ whole genome shotgun (WGS) entry which is preliminary data.</text>
</comment>
<dbReference type="EMBL" id="JABACJ020000042">
    <property type="protein sequence ID" value="MBU3878696.1"/>
    <property type="molecule type" value="Genomic_DNA"/>
</dbReference>
<reference evidence="1 2" key="1">
    <citation type="submission" date="2021-06" db="EMBL/GenBank/DDBJ databases">
        <title>Faecalicatena sp. nov. isolated from porcine feces.</title>
        <authorList>
            <person name="Oh B.S."/>
            <person name="Lee J.H."/>
        </authorList>
    </citation>
    <scope>NUCLEOTIDE SEQUENCE [LARGE SCALE GENOMIC DNA]</scope>
    <source>
        <strain evidence="1 2">AGMB00832</strain>
    </source>
</reference>
<protein>
    <submittedName>
        <fullName evidence="1">Uncharacterized protein</fullName>
    </submittedName>
</protein>